<dbReference type="Proteomes" id="UP001153678">
    <property type="component" value="Unassembled WGS sequence"/>
</dbReference>
<keyword evidence="2" id="KW-1185">Reference proteome</keyword>
<proteinExistence type="predicted"/>
<comment type="caution">
    <text evidence="1">The sequence shown here is derived from an EMBL/GenBank/DDBJ whole genome shotgun (WGS) entry which is preliminary data.</text>
</comment>
<accession>A0A9W4SBV1</accession>
<reference evidence="1" key="1">
    <citation type="submission" date="2022-08" db="EMBL/GenBank/DDBJ databases">
        <authorList>
            <person name="Kallberg Y."/>
            <person name="Tangrot J."/>
            <person name="Rosling A."/>
        </authorList>
    </citation>
    <scope>NUCLEOTIDE SEQUENCE</scope>
    <source>
        <strain evidence="1">Wild A</strain>
    </source>
</reference>
<gene>
    <name evidence="1" type="ORF">FWILDA_LOCUS806</name>
</gene>
<sequence length="70" mass="8195">MRTRIQQREIKRPIFPKIKERLKQSSQKEVKILNLAVHLERLTAQLSDGRELNEVLGIEVFIHGFDAPCK</sequence>
<dbReference type="EMBL" id="CAMKVN010000059">
    <property type="protein sequence ID" value="CAI2162921.1"/>
    <property type="molecule type" value="Genomic_DNA"/>
</dbReference>
<dbReference type="AlphaFoldDB" id="A0A9W4SBV1"/>
<evidence type="ECO:0000313" key="1">
    <source>
        <dbReference type="EMBL" id="CAI2162921.1"/>
    </source>
</evidence>
<name>A0A9W4SBV1_9GLOM</name>
<protein>
    <submittedName>
        <fullName evidence="1">16649_t:CDS:1</fullName>
    </submittedName>
</protein>
<evidence type="ECO:0000313" key="2">
    <source>
        <dbReference type="Proteomes" id="UP001153678"/>
    </source>
</evidence>
<organism evidence="1 2">
    <name type="scientific">Funneliformis geosporum</name>
    <dbReference type="NCBI Taxonomy" id="1117311"/>
    <lineage>
        <taxon>Eukaryota</taxon>
        <taxon>Fungi</taxon>
        <taxon>Fungi incertae sedis</taxon>
        <taxon>Mucoromycota</taxon>
        <taxon>Glomeromycotina</taxon>
        <taxon>Glomeromycetes</taxon>
        <taxon>Glomerales</taxon>
        <taxon>Glomeraceae</taxon>
        <taxon>Funneliformis</taxon>
    </lineage>
</organism>